<reference evidence="1" key="1">
    <citation type="submission" date="2018-10" db="EMBL/GenBank/DDBJ databases">
        <title>Population genomic analysis revealed the cold adaptation of white poplar.</title>
        <authorList>
            <person name="Liu Y.-J."/>
        </authorList>
    </citation>
    <scope>NUCLEOTIDE SEQUENCE [LARGE SCALE GENOMIC DNA]</scope>
    <source>
        <strain evidence="1">PAL-ZL1</strain>
    </source>
</reference>
<sequence>MADTALISEKPSNPSHLDPPSRFICHVSNFHTTLVLDAILATALPPCYKEADRIHILFFIAGGPINFNDLSAEEKKHFQRALASGELSKLVKPWGPWWLKSSARTISPSKEGTRLVQPLTKRKHYHHMMVQGTNLVRFLLSLIPPVRKLVSREPPPFLAYHLADIIYSYCFTQRLYNGDWQSDAIGSETLVLSVSSVLGQAGQPETVLEALSYCLERTCSPEYTGSRR</sequence>
<dbReference type="EMBL" id="RCHU01000718">
    <property type="protein sequence ID" value="TKR97650.1"/>
    <property type="molecule type" value="Genomic_DNA"/>
</dbReference>
<accession>A0A4U5PLR4</accession>
<gene>
    <name evidence="1" type="ORF">D5086_0000212950</name>
</gene>
<proteinExistence type="predicted"/>
<organism evidence="1">
    <name type="scientific">Populus alba</name>
    <name type="common">White poplar</name>
    <dbReference type="NCBI Taxonomy" id="43335"/>
    <lineage>
        <taxon>Eukaryota</taxon>
        <taxon>Viridiplantae</taxon>
        <taxon>Streptophyta</taxon>
        <taxon>Embryophyta</taxon>
        <taxon>Tracheophyta</taxon>
        <taxon>Spermatophyta</taxon>
        <taxon>Magnoliopsida</taxon>
        <taxon>eudicotyledons</taxon>
        <taxon>Gunneridae</taxon>
        <taxon>Pentapetalae</taxon>
        <taxon>rosids</taxon>
        <taxon>fabids</taxon>
        <taxon>Malpighiales</taxon>
        <taxon>Salicaceae</taxon>
        <taxon>Saliceae</taxon>
        <taxon>Populus</taxon>
    </lineage>
</organism>
<dbReference type="PANTHER" id="PTHR15555:SF0">
    <property type="entry name" value="ZINC FINGER HIT DOMAIN-CONTAINING PROTEIN 2"/>
    <property type="match status" value="1"/>
</dbReference>
<dbReference type="InterPro" id="IPR039646">
    <property type="entry name" value="ZNHIT2"/>
</dbReference>
<dbReference type="PANTHER" id="PTHR15555">
    <property type="entry name" value="ZINC FINGER HIT DOMAIN CONTAINING PROTEIN 2 PROTEIN FON -RELATED"/>
    <property type="match status" value="1"/>
</dbReference>
<comment type="caution">
    <text evidence="1">The sequence shown here is derived from an EMBL/GenBank/DDBJ whole genome shotgun (WGS) entry which is preliminary data.</text>
</comment>
<name>A0A4U5PLR4_POPAL</name>
<dbReference type="AlphaFoldDB" id="A0A4U5PLR4"/>
<protein>
    <submittedName>
        <fullName evidence="1">Uncharacterized protein</fullName>
    </submittedName>
</protein>
<dbReference type="STRING" id="43335.A0A4U5PLR4"/>
<evidence type="ECO:0000313" key="1">
    <source>
        <dbReference type="EMBL" id="TKR97650.1"/>
    </source>
</evidence>